<proteinExistence type="predicted"/>
<dbReference type="InterPro" id="IPR024745">
    <property type="entry name" value="GH44_cat"/>
</dbReference>
<feature type="transmembrane region" description="Helical" evidence="1">
    <location>
        <begin position="16"/>
        <end position="37"/>
    </location>
</feature>
<evidence type="ECO:0000259" key="2">
    <source>
        <dbReference type="Pfam" id="PF12891"/>
    </source>
</evidence>
<dbReference type="OrthoDB" id="9803686at2"/>
<dbReference type="AlphaFoldDB" id="A0A2G4EXS7"/>
<dbReference type="EMBL" id="NXIB02000110">
    <property type="protein sequence ID" value="PHX54286.1"/>
    <property type="molecule type" value="Genomic_DNA"/>
</dbReference>
<evidence type="ECO:0000313" key="3">
    <source>
        <dbReference type="EMBL" id="PHX54286.1"/>
    </source>
</evidence>
<dbReference type="InterPro" id="IPR017853">
    <property type="entry name" value="GH"/>
</dbReference>
<dbReference type="SUPFAM" id="SSF51445">
    <property type="entry name" value="(Trans)glycosidases"/>
    <property type="match status" value="1"/>
</dbReference>
<feature type="domain" description="Glycoside hydrolase family 44 catalytic" evidence="2">
    <location>
        <begin position="102"/>
        <end position="335"/>
    </location>
</feature>
<evidence type="ECO:0000256" key="1">
    <source>
        <dbReference type="SAM" id="Phobius"/>
    </source>
</evidence>
<keyword evidence="1" id="KW-0812">Transmembrane</keyword>
<comment type="caution">
    <text evidence="3">The sequence shown here is derived from an EMBL/GenBank/DDBJ whole genome shotgun (WGS) entry which is preliminary data.</text>
</comment>
<keyword evidence="4" id="KW-1185">Reference proteome</keyword>
<keyword evidence="1" id="KW-1133">Transmembrane helix</keyword>
<keyword evidence="1" id="KW-0472">Membrane</keyword>
<dbReference type="Pfam" id="PF12891">
    <property type="entry name" value="Glyco_hydro_44"/>
    <property type="match status" value="1"/>
</dbReference>
<reference evidence="3" key="1">
    <citation type="submission" date="2017-10" db="EMBL/GenBank/DDBJ databases">
        <title>Draft genome sequence of the planktic cyanobacteria Tychonema bourrellyi isolated from alpine lentic freshwater.</title>
        <authorList>
            <person name="Tett A."/>
            <person name="Armanini F."/>
            <person name="Asnicar F."/>
            <person name="Boscaini A."/>
            <person name="Pasolli E."/>
            <person name="Zolfo M."/>
            <person name="Donati C."/>
            <person name="Salmaso N."/>
            <person name="Segata N."/>
        </authorList>
    </citation>
    <scope>NUCLEOTIDE SEQUENCE</scope>
    <source>
        <strain evidence="3">FEM_GT703</strain>
    </source>
</reference>
<evidence type="ECO:0000313" key="4">
    <source>
        <dbReference type="Proteomes" id="UP000226442"/>
    </source>
</evidence>
<dbReference type="Gene3D" id="3.20.20.80">
    <property type="entry name" value="Glycosidases"/>
    <property type="match status" value="1"/>
</dbReference>
<organism evidence="3 4">
    <name type="scientific">Tychonema bourrellyi FEM_GT703</name>
    <dbReference type="NCBI Taxonomy" id="2040638"/>
    <lineage>
        <taxon>Bacteria</taxon>
        <taxon>Bacillati</taxon>
        <taxon>Cyanobacteriota</taxon>
        <taxon>Cyanophyceae</taxon>
        <taxon>Oscillatoriophycideae</taxon>
        <taxon>Oscillatoriales</taxon>
        <taxon>Microcoleaceae</taxon>
        <taxon>Tychonema</taxon>
    </lineage>
</organism>
<dbReference type="RefSeq" id="WP_096830432.1">
    <property type="nucleotide sequence ID" value="NZ_NXIB02000110.1"/>
</dbReference>
<dbReference type="Gene3D" id="2.60.40.1180">
    <property type="entry name" value="Golgi alpha-mannosidase II"/>
    <property type="match status" value="1"/>
</dbReference>
<dbReference type="Proteomes" id="UP000226442">
    <property type="component" value="Unassembled WGS sequence"/>
</dbReference>
<accession>A0A2G4EXS7</accession>
<gene>
    <name evidence="3" type="ORF">CP500_016890</name>
</gene>
<dbReference type="InterPro" id="IPR013780">
    <property type="entry name" value="Glyco_hydro_b"/>
</dbReference>
<protein>
    <submittedName>
        <fullName evidence="3">Endoglucanase</fullName>
    </submittedName>
</protein>
<name>A0A2G4EXS7_9CYAN</name>
<sequence length="562" mass="62722">MNPRFLWQSPENKPRWLVLFLLGLIAAFGIVVTTAYIKNSIAQTSSLALSVDVTADRHSISPDIYGMNDYALDPALAQELRIPVERWGANHTSRYNWLVDSSNSGDDFFFMGGGDNKNPIPGDSIDKIVKTNRKNGSKSIVTIPMIGYVNKLSIWNCGFRVSKYGPQEKTNPYIFPEGDKCGNGKRPDGTLITNNNRLDVSIVSNPEFQKPWVQHLVKTHGTAANGGVQIYQMDNEPSGWGNTHRDVHPEATSYDELRDRTYQYASMVKSTDPTAKVLGPSDFGWPVYVDSGVKGDREKHGGVWFARWYLQQMRAYEQQKGVRILDYFDEHYYPSADEGCLANCPAGDAKTQAARLRSTRSLWDSTYTDESWIGKYNPPLTIIPRFRQWIKEDYPGTKLAITEYNWGGLESMNGALAQADILGIFGREQVDLATLWGPPKSSEPTAYTFRMYMNYDGKGGKYGDTWVRSHSTDQGLLAIYGADRTSDGTLTLVIINKTGKNLTSNLSLKGFKPAAKAQVYTYSEANLRAIVRQSDLDISATGFQATYPANSMTLVAIPKANY</sequence>